<feature type="transmembrane region" description="Helical" evidence="1">
    <location>
        <begin position="75"/>
        <end position="94"/>
    </location>
</feature>
<name>A0A2M9ZPC2_9LEPT</name>
<keyword evidence="1" id="KW-0812">Transmembrane</keyword>
<protein>
    <submittedName>
        <fullName evidence="3">Uncharacterized protein</fullName>
    </submittedName>
</protein>
<feature type="transmembrane region" description="Helical" evidence="1">
    <location>
        <begin position="101"/>
        <end position="119"/>
    </location>
</feature>
<gene>
    <name evidence="2" type="ORF">CH360_03855</name>
    <name evidence="3" type="ORF">CH373_06995</name>
</gene>
<dbReference type="RefSeq" id="WP_100712680.1">
    <property type="nucleotide sequence ID" value="NZ_NPDY01000002.1"/>
</dbReference>
<sequence>MISYTIYKLLHVLGILMLFLAFGAIALHTMNGGTRQNAPRKLIALTHGIGLFCILLGGFGMLARLGIHWPWPGWIIAKIAVWLVFGLSLTLFYRKPEFSKILWFVLPALGTLVAYFAMYKPF</sequence>
<feature type="transmembrane region" description="Helical" evidence="1">
    <location>
        <begin position="6"/>
        <end position="30"/>
    </location>
</feature>
<evidence type="ECO:0000313" key="3">
    <source>
        <dbReference type="EMBL" id="PJZ73884.1"/>
    </source>
</evidence>
<keyword evidence="4" id="KW-1185">Reference proteome</keyword>
<proteinExistence type="predicted"/>
<evidence type="ECO:0000313" key="2">
    <source>
        <dbReference type="EMBL" id="PJZ70673.1"/>
    </source>
</evidence>
<dbReference type="OrthoDB" id="5517151at2"/>
<dbReference type="Proteomes" id="UP000231990">
    <property type="component" value="Unassembled WGS sequence"/>
</dbReference>
<dbReference type="EMBL" id="NPDY01000002">
    <property type="protein sequence ID" value="PJZ70673.1"/>
    <property type="molecule type" value="Genomic_DNA"/>
</dbReference>
<evidence type="ECO:0000313" key="5">
    <source>
        <dbReference type="Proteomes" id="UP000231990"/>
    </source>
</evidence>
<evidence type="ECO:0000256" key="1">
    <source>
        <dbReference type="SAM" id="Phobius"/>
    </source>
</evidence>
<accession>A0A2M9ZPC2</accession>
<organism evidence="3 5">
    <name type="scientific">Leptospira perolatii</name>
    <dbReference type="NCBI Taxonomy" id="2023191"/>
    <lineage>
        <taxon>Bacteria</taxon>
        <taxon>Pseudomonadati</taxon>
        <taxon>Spirochaetota</taxon>
        <taxon>Spirochaetia</taxon>
        <taxon>Leptospirales</taxon>
        <taxon>Leptospiraceae</taxon>
        <taxon>Leptospira</taxon>
    </lineage>
</organism>
<dbReference type="EMBL" id="NPDZ01000003">
    <property type="protein sequence ID" value="PJZ73884.1"/>
    <property type="molecule type" value="Genomic_DNA"/>
</dbReference>
<reference evidence="4 5" key="1">
    <citation type="submission" date="2017-07" db="EMBL/GenBank/DDBJ databases">
        <title>Leptospira spp. isolated from tropical soils.</title>
        <authorList>
            <person name="Thibeaux R."/>
            <person name="Iraola G."/>
            <person name="Ferres I."/>
            <person name="Bierque E."/>
            <person name="Girault D."/>
            <person name="Soupe-Gilbert M.-E."/>
            <person name="Picardeau M."/>
            <person name="Goarant C."/>
        </authorList>
    </citation>
    <scope>NUCLEOTIDE SEQUENCE [LARGE SCALE GENOMIC DNA]</scope>
    <source>
        <strain evidence="3 5">FH1-B-B1</strain>
        <strain evidence="2 4">FH1-B-C1</strain>
    </source>
</reference>
<evidence type="ECO:0000313" key="4">
    <source>
        <dbReference type="Proteomes" id="UP000231962"/>
    </source>
</evidence>
<dbReference type="AlphaFoldDB" id="A0A2M9ZPC2"/>
<feature type="transmembrane region" description="Helical" evidence="1">
    <location>
        <begin position="42"/>
        <end position="63"/>
    </location>
</feature>
<comment type="caution">
    <text evidence="3">The sequence shown here is derived from an EMBL/GenBank/DDBJ whole genome shotgun (WGS) entry which is preliminary data.</text>
</comment>
<dbReference type="Proteomes" id="UP000231962">
    <property type="component" value="Unassembled WGS sequence"/>
</dbReference>
<keyword evidence="1" id="KW-0472">Membrane</keyword>
<keyword evidence="1" id="KW-1133">Transmembrane helix</keyword>